<accession>A0A9P9KSP8</accession>
<evidence type="ECO:0000313" key="2">
    <source>
        <dbReference type="EMBL" id="KAH7267708.1"/>
    </source>
</evidence>
<feature type="compositionally biased region" description="Polar residues" evidence="1">
    <location>
        <begin position="1"/>
        <end position="10"/>
    </location>
</feature>
<comment type="caution">
    <text evidence="2">The sequence shown here is derived from an EMBL/GenBank/DDBJ whole genome shotgun (WGS) entry which is preliminary data.</text>
</comment>
<sequence>MHEPTIQVTTRPPELLDAEPEPESQVIWRDKNGKIYFRNNPALPILRYPNSKVVDKPDDAPDKCKSCTRECLVAIRRYLLSHRFSCLNNSSRKRGDGERDPGTGT</sequence>
<dbReference type="Proteomes" id="UP000720189">
    <property type="component" value="Unassembled WGS sequence"/>
</dbReference>
<dbReference type="GeneID" id="70221655"/>
<keyword evidence="3" id="KW-1185">Reference proteome</keyword>
<proteinExistence type="predicted"/>
<dbReference type="RefSeq" id="XP_046055527.1">
    <property type="nucleotide sequence ID" value="XM_046191701.1"/>
</dbReference>
<gene>
    <name evidence="2" type="ORF">BKA55DRAFT_556442</name>
</gene>
<protein>
    <submittedName>
        <fullName evidence="2">Uncharacterized protein</fullName>
    </submittedName>
</protein>
<organism evidence="2 3">
    <name type="scientific">Fusarium redolens</name>
    <dbReference type="NCBI Taxonomy" id="48865"/>
    <lineage>
        <taxon>Eukaryota</taxon>
        <taxon>Fungi</taxon>
        <taxon>Dikarya</taxon>
        <taxon>Ascomycota</taxon>
        <taxon>Pezizomycotina</taxon>
        <taxon>Sordariomycetes</taxon>
        <taxon>Hypocreomycetidae</taxon>
        <taxon>Hypocreales</taxon>
        <taxon>Nectriaceae</taxon>
        <taxon>Fusarium</taxon>
        <taxon>Fusarium redolens species complex</taxon>
    </lineage>
</organism>
<name>A0A9P9KSP8_FUSRE</name>
<dbReference type="EMBL" id="JAGMUX010000002">
    <property type="protein sequence ID" value="KAH7267708.1"/>
    <property type="molecule type" value="Genomic_DNA"/>
</dbReference>
<feature type="region of interest" description="Disordered" evidence="1">
    <location>
        <begin position="1"/>
        <end position="22"/>
    </location>
</feature>
<dbReference type="AlphaFoldDB" id="A0A9P9KSP8"/>
<evidence type="ECO:0000313" key="3">
    <source>
        <dbReference type="Proteomes" id="UP000720189"/>
    </source>
</evidence>
<evidence type="ECO:0000256" key="1">
    <source>
        <dbReference type="SAM" id="MobiDB-lite"/>
    </source>
</evidence>
<reference evidence="2" key="1">
    <citation type="journal article" date="2021" name="Nat. Commun.">
        <title>Genetic determinants of endophytism in the Arabidopsis root mycobiome.</title>
        <authorList>
            <person name="Mesny F."/>
            <person name="Miyauchi S."/>
            <person name="Thiergart T."/>
            <person name="Pickel B."/>
            <person name="Atanasova L."/>
            <person name="Karlsson M."/>
            <person name="Huettel B."/>
            <person name="Barry K.W."/>
            <person name="Haridas S."/>
            <person name="Chen C."/>
            <person name="Bauer D."/>
            <person name="Andreopoulos W."/>
            <person name="Pangilinan J."/>
            <person name="LaButti K."/>
            <person name="Riley R."/>
            <person name="Lipzen A."/>
            <person name="Clum A."/>
            <person name="Drula E."/>
            <person name="Henrissat B."/>
            <person name="Kohler A."/>
            <person name="Grigoriev I.V."/>
            <person name="Martin F.M."/>
            <person name="Hacquard S."/>
        </authorList>
    </citation>
    <scope>NUCLEOTIDE SEQUENCE</scope>
    <source>
        <strain evidence="2">MPI-CAGE-AT-0023</strain>
    </source>
</reference>